<comment type="caution">
    <text evidence="2">The sequence shown here is derived from an EMBL/GenBank/DDBJ whole genome shotgun (WGS) entry which is preliminary data.</text>
</comment>
<gene>
    <name evidence="2" type="ORF">IAB27_01945</name>
</gene>
<dbReference type="PANTHER" id="PTHR46111:SF1">
    <property type="entry name" value="RIBOSOMAL RNA SMALL SUBUNIT METHYLTRANSFERASE I"/>
    <property type="match status" value="1"/>
</dbReference>
<dbReference type="GO" id="GO:0008168">
    <property type="term" value="F:methyltransferase activity"/>
    <property type="evidence" value="ECO:0007669"/>
    <property type="project" value="InterPro"/>
</dbReference>
<accession>A0A9D1CYQ2</accession>
<feature type="non-terminal residue" evidence="2">
    <location>
        <position position="69"/>
    </location>
</feature>
<reference evidence="2" key="1">
    <citation type="submission" date="2020-10" db="EMBL/GenBank/DDBJ databases">
        <authorList>
            <person name="Gilroy R."/>
        </authorList>
    </citation>
    <scope>NUCLEOTIDE SEQUENCE</scope>
    <source>
        <strain evidence="2">CHK147-3167</strain>
    </source>
</reference>
<evidence type="ECO:0000313" key="3">
    <source>
        <dbReference type="Proteomes" id="UP000886786"/>
    </source>
</evidence>
<dbReference type="PANTHER" id="PTHR46111">
    <property type="entry name" value="RIBOSOMAL RNA SMALL SUBUNIT METHYLTRANSFERASE I"/>
    <property type="match status" value="1"/>
</dbReference>
<dbReference type="InterPro" id="IPR014777">
    <property type="entry name" value="4pyrrole_Mease_sub1"/>
</dbReference>
<dbReference type="Gene3D" id="3.40.1010.10">
    <property type="entry name" value="Cobalt-precorrin-4 Transmethylase, Domain 1"/>
    <property type="match status" value="1"/>
</dbReference>
<dbReference type="InterPro" id="IPR035996">
    <property type="entry name" value="4pyrrol_Methylase_sf"/>
</dbReference>
<dbReference type="InterPro" id="IPR008189">
    <property type="entry name" value="rRNA_ssu_MeTfrase_I"/>
</dbReference>
<sequence>MKQHSYDNSPTLYLVPTPIGNMEDITLRALNILKEVDVIFAEDTRVTKQLLNHFNINKKLISSHLYNEE</sequence>
<dbReference type="Pfam" id="PF00590">
    <property type="entry name" value="TP_methylase"/>
    <property type="match status" value="1"/>
</dbReference>
<dbReference type="EMBL" id="DVFV01000038">
    <property type="protein sequence ID" value="HIQ90375.1"/>
    <property type="molecule type" value="Genomic_DNA"/>
</dbReference>
<evidence type="ECO:0000313" key="2">
    <source>
        <dbReference type="EMBL" id="HIQ90375.1"/>
    </source>
</evidence>
<name>A0A9D1CYQ2_9FIRM</name>
<reference evidence="2" key="2">
    <citation type="journal article" date="2021" name="PeerJ">
        <title>Extensive microbial diversity within the chicken gut microbiome revealed by metagenomics and culture.</title>
        <authorList>
            <person name="Gilroy R."/>
            <person name="Ravi A."/>
            <person name="Getino M."/>
            <person name="Pursley I."/>
            <person name="Horton D.L."/>
            <person name="Alikhan N.F."/>
            <person name="Baker D."/>
            <person name="Gharbi K."/>
            <person name="Hall N."/>
            <person name="Watson M."/>
            <person name="Adriaenssens E.M."/>
            <person name="Foster-Nyarko E."/>
            <person name="Jarju S."/>
            <person name="Secka A."/>
            <person name="Antonio M."/>
            <person name="Oren A."/>
            <person name="Chaudhuri R.R."/>
            <person name="La Ragione R."/>
            <person name="Hildebrand F."/>
            <person name="Pallen M.J."/>
        </authorList>
    </citation>
    <scope>NUCLEOTIDE SEQUENCE</scope>
    <source>
        <strain evidence="2">CHK147-3167</strain>
    </source>
</reference>
<feature type="domain" description="Tetrapyrrole methylase" evidence="1">
    <location>
        <begin position="11"/>
        <end position="57"/>
    </location>
</feature>
<dbReference type="InterPro" id="IPR000878">
    <property type="entry name" value="4pyrrol_Mease"/>
</dbReference>
<protein>
    <submittedName>
        <fullName evidence="2">rRNA (Cytidine-2'-O-)-methyltransferase</fullName>
    </submittedName>
</protein>
<dbReference type="Proteomes" id="UP000886786">
    <property type="component" value="Unassembled WGS sequence"/>
</dbReference>
<dbReference type="SUPFAM" id="SSF53790">
    <property type="entry name" value="Tetrapyrrole methylase"/>
    <property type="match status" value="1"/>
</dbReference>
<dbReference type="AlphaFoldDB" id="A0A9D1CYQ2"/>
<organism evidence="2 3">
    <name type="scientific">Candidatus Coprosoma intestinipullorum</name>
    <dbReference type="NCBI Taxonomy" id="2840752"/>
    <lineage>
        <taxon>Bacteria</taxon>
        <taxon>Bacillati</taxon>
        <taxon>Bacillota</taxon>
        <taxon>Bacillota incertae sedis</taxon>
        <taxon>Candidatus Coprosoma</taxon>
    </lineage>
</organism>
<proteinExistence type="predicted"/>
<evidence type="ECO:0000259" key="1">
    <source>
        <dbReference type="Pfam" id="PF00590"/>
    </source>
</evidence>